<reference evidence="1 2" key="1">
    <citation type="submission" date="2024-04" db="EMBL/GenBank/DDBJ databases">
        <authorList>
            <person name="Waldvogel A.-M."/>
            <person name="Schoenle A."/>
        </authorList>
    </citation>
    <scope>NUCLEOTIDE SEQUENCE [LARGE SCALE GENOMIC DNA]</scope>
</reference>
<keyword evidence="2" id="KW-1185">Reference proteome</keyword>
<evidence type="ECO:0000313" key="1">
    <source>
        <dbReference type="EMBL" id="CAL1571788.1"/>
    </source>
</evidence>
<protein>
    <submittedName>
        <fullName evidence="1">Uncharacterized protein</fullName>
    </submittedName>
</protein>
<dbReference type="AlphaFoldDB" id="A0AAV2J4G2"/>
<evidence type="ECO:0000313" key="2">
    <source>
        <dbReference type="Proteomes" id="UP001497482"/>
    </source>
</evidence>
<accession>A0AAV2J4G2</accession>
<sequence>MKTGDGDENFDLYPSDLLDDACVSNGVASHFSTLAEDQPSPALSEEDISPSFQFHQHSLSWTQDDLSVPEDFELRQSSATDEGLGVWTHRKVEVDERFGPYDGERTACLLDRRHGWEMSRLPVACPCTLWPVTSPCHPQKEALESLSKAPIILRVCLISPSPPLSLPTAPAPSVTQWTHIFTFSHRYTLFEIQSG</sequence>
<dbReference type="Gene3D" id="2.170.270.10">
    <property type="entry name" value="SET domain"/>
    <property type="match status" value="1"/>
</dbReference>
<organism evidence="1 2">
    <name type="scientific">Knipowitschia caucasica</name>
    <name type="common">Caucasian dwarf goby</name>
    <name type="synonym">Pomatoschistus caucasicus</name>
    <dbReference type="NCBI Taxonomy" id="637954"/>
    <lineage>
        <taxon>Eukaryota</taxon>
        <taxon>Metazoa</taxon>
        <taxon>Chordata</taxon>
        <taxon>Craniata</taxon>
        <taxon>Vertebrata</taxon>
        <taxon>Euteleostomi</taxon>
        <taxon>Actinopterygii</taxon>
        <taxon>Neopterygii</taxon>
        <taxon>Teleostei</taxon>
        <taxon>Neoteleostei</taxon>
        <taxon>Acanthomorphata</taxon>
        <taxon>Gobiaria</taxon>
        <taxon>Gobiiformes</taxon>
        <taxon>Gobioidei</taxon>
        <taxon>Gobiidae</taxon>
        <taxon>Gobiinae</taxon>
        <taxon>Knipowitschia</taxon>
    </lineage>
</organism>
<dbReference type="Proteomes" id="UP001497482">
    <property type="component" value="Chromosome 10"/>
</dbReference>
<name>A0AAV2J4G2_KNICA</name>
<gene>
    <name evidence="1" type="ORF">KC01_LOCUS3878</name>
</gene>
<dbReference type="InterPro" id="IPR046341">
    <property type="entry name" value="SET_dom_sf"/>
</dbReference>
<proteinExistence type="predicted"/>
<dbReference type="EMBL" id="OZ035832">
    <property type="protein sequence ID" value="CAL1571788.1"/>
    <property type="molecule type" value="Genomic_DNA"/>
</dbReference>